<gene>
    <name evidence="1" type="ORF">L21SP4_00118</name>
</gene>
<dbReference type="InterPro" id="IPR027417">
    <property type="entry name" value="P-loop_NTPase"/>
</dbReference>
<dbReference type="SUPFAM" id="SSF52540">
    <property type="entry name" value="P-loop containing nucleoside triphosphate hydrolases"/>
    <property type="match status" value="1"/>
</dbReference>
<keyword evidence="2" id="KW-1185">Reference proteome</keyword>
<dbReference type="PATRIC" id="fig|1609981.3.peg.124"/>
<keyword evidence="1" id="KW-0132">Cell division</keyword>
<reference evidence="2" key="1">
    <citation type="submission" date="2015-02" db="EMBL/GenBank/DDBJ databases">
        <title>Description and complete genome sequence of the first cultured representative of the subdivision 5 of the Verrucomicrobia phylum.</title>
        <authorList>
            <person name="Spring S."/>
            <person name="Bunk B."/>
            <person name="Sproer C."/>
            <person name="Klenk H.-P."/>
        </authorList>
    </citation>
    <scope>NUCLEOTIDE SEQUENCE [LARGE SCALE GENOMIC DNA]</scope>
    <source>
        <strain evidence="2">L21-Fru-AB</strain>
    </source>
</reference>
<dbReference type="Gene3D" id="3.40.50.300">
    <property type="entry name" value="P-loop containing nucleotide triphosphate hydrolases"/>
    <property type="match status" value="1"/>
</dbReference>
<dbReference type="RefSeq" id="WP_201774646.1">
    <property type="nucleotide sequence ID" value="NZ_CP010904.1"/>
</dbReference>
<evidence type="ECO:0000313" key="2">
    <source>
        <dbReference type="Proteomes" id="UP000035268"/>
    </source>
</evidence>
<dbReference type="EMBL" id="CP010904">
    <property type="protein sequence ID" value="AKJ63404.1"/>
    <property type="molecule type" value="Genomic_DNA"/>
</dbReference>
<evidence type="ECO:0000313" key="1">
    <source>
        <dbReference type="EMBL" id="AKJ63404.1"/>
    </source>
</evidence>
<dbReference type="KEGG" id="vbl:L21SP4_00118"/>
<dbReference type="AlphaFoldDB" id="A0A0G3EGZ5"/>
<accession>A0A0G3EGZ5</accession>
<dbReference type="STRING" id="1307763.L21SP4_00118"/>
<dbReference type="PANTHER" id="PTHR43534:SF1">
    <property type="entry name" value="4FE-4S CLUSTER CONTAINING PARA FAMILY ATPASE PROTEIN"/>
    <property type="match status" value="1"/>
</dbReference>
<protein>
    <submittedName>
        <fullName evidence="1">Cell division ATPase MinD</fullName>
    </submittedName>
</protein>
<dbReference type="GO" id="GO:0051301">
    <property type="term" value="P:cell division"/>
    <property type="evidence" value="ECO:0007669"/>
    <property type="project" value="UniProtKB-KW"/>
</dbReference>
<name>A0A0G3EGZ5_9BACT</name>
<keyword evidence="1" id="KW-0131">Cell cycle</keyword>
<dbReference type="Proteomes" id="UP000035268">
    <property type="component" value="Chromosome"/>
</dbReference>
<sequence length="127" mass="13718">MYPRRRPPGTGCPVIASVSGVDLVLIVTEPTVSGVHDMERVMDLAKHFGVPALVVINKADLNRDQSDRIESLAARYGSRVIGRIPFDREVNDSLMAGKTVIEYGRGPACAAIEQTWEQLSAALADIG</sequence>
<dbReference type="PANTHER" id="PTHR43534">
    <property type="entry name" value="MIND SUPERFAMILY P-LOOP ATPASE CONTAINING AN INSERTED FERREDOXIN DOMAIN"/>
    <property type="match status" value="1"/>
</dbReference>
<proteinExistence type="predicted"/>
<organism evidence="1 2">
    <name type="scientific">Kiritimatiella glycovorans</name>
    <dbReference type="NCBI Taxonomy" id="1307763"/>
    <lineage>
        <taxon>Bacteria</taxon>
        <taxon>Pseudomonadati</taxon>
        <taxon>Kiritimatiellota</taxon>
        <taxon>Kiritimatiellia</taxon>
        <taxon>Kiritimatiellales</taxon>
        <taxon>Kiritimatiellaceae</taxon>
        <taxon>Kiritimatiella</taxon>
    </lineage>
</organism>
<reference evidence="1 2" key="2">
    <citation type="journal article" date="2016" name="ISME J.">
        <title>Characterization of the first cultured representative of Verrucomicrobia subdivision 5 indicates the proposal of a novel phylum.</title>
        <authorList>
            <person name="Spring S."/>
            <person name="Bunk B."/>
            <person name="Sproer C."/>
            <person name="Schumann P."/>
            <person name="Rohde M."/>
            <person name="Tindall B.J."/>
            <person name="Klenk H.P."/>
        </authorList>
    </citation>
    <scope>NUCLEOTIDE SEQUENCE [LARGE SCALE GENOMIC DNA]</scope>
    <source>
        <strain evidence="1 2">L21-Fru-AB</strain>
    </source>
</reference>